<evidence type="ECO:0000256" key="6">
    <source>
        <dbReference type="ARBA" id="ARBA00023002"/>
    </source>
</evidence>
<evidence type="ECO:0000256" key="8">
    <source>
        <dbReference type="ARBA" id="ARBA00048793"/>
    </source>
</evidence>
<dbReference type="PANTHER" id="PTHR43765:SF2">
    <property type="entry name" value="2-DEHYDROPANTOATE 2-REDUCTASE"/>
    <property type="match status" value="1"/>
</dbReference>
<dbReference type="Pfam" id="PF02558">
    <property type="entry name" value="ApbA"/>
    <property type="match status" value="1"/>
</dbReference>
<dbReference type="Gene3D" id="1.10.1040.10">
    <property type="entry name" value="N-(1-d-carboxylethyl)-l-norvaline Dehydrogenase, domain 2"/>
    <property type="match status" value="1"/>
</dbReference>
<evidence type="ECO:0000256" key="3">
    <source>
        <dbReference type="ARBA" id="ARBA00013014"/>
    </source>
</evidence>
<dbReference type="InterPro" id="IPR013332">
    <property type="entry name" value="KPR_N"/>
</dbReference>
<evidence type="ECO:0000256" key="5">
    <source>
        <dbReference type="ARBA" id="ARBA00022857"/>
    </source>
</evidence>
<dbReference type="Pfam" id="PF08546">
    <property type="entry name" value="ApbA_C"/>
    <property type="match status" value="1"/>
</dbReference>
<reference evidence="13" key="1">
    <citation type="journal article" date="2019" name="Int. J. Syst. Evol. Microbiol.">
        <title>The Global Catalogue of Microorganisms (GCM) 10K type strain sequencing project: providing services to taxonomists for standard genome sequencing and annotation.</title>
        <authorList>
            <consortium name="The Broad Institute Genomics Platform"/>
            <consortium name="The Broad Institute Genome Sequencing Center for Infectious Disease"/>
            <person name="Wu L."/>
            <person name="Ma J."/>
        </authorList>
    </citation>
    <scope>NUCLEOTIDE SEQUENCE [LARGE SCALE GENOMIC DNA]</scope>
    <source>
        <strain evidence="13">JCM 19173</strain>
    </source>
</reference>
<dbReference type="InterPro" id="IPR013752">
    <property type="entry name" value="KPA_reductase"/>
</dbReference>
<comment type="catalytic activity">
    <reaction evidence="8 9">
        <text>(R)-pantoate + NADP(+) = 2-dehydropantoate + NADPH + H(+)</text>
        <dbReference type="Rhea" id="RHEA:16233"/>
        <dbReference type="ChEBI" id="CHEBI:11561"/>
        <dbReference type="ChEBI" id="CHEBI:15378"/>
        <dbReference type="ChEBI" id="CHEBI:15980"/>
        <dbReference type="ChEBI" id="CHEBI:57783"/>
        <dbReference type="ChEBI" id="CHEBI:58349"/>
        <dbReference type="EC" id="1.1.1.169"/>
    </reaction>
</comment>
<keyword evidence="5 9" id="KW-0521">NADP</keyword>
<dbReference type="PANTHER" id="PTHR43765">
    <property type="entry name" value="2-DEHYDROPANTOATE 2-REDUCTASE-RELATED"/>
    <property type="match status" value="1"/>
</dbReference>
<evidence type="ECO:0000259" key="11">
    <source>
        <dbReference type="Pfam" id="PF08546"/>
    </source>
</evidence>
<dbReference type="InterPro" id="IPR003710">
    <property type="entry name" value="ApbA"/>
</dbReference>
<dbReference type="SUPFAM" id="SSF51735">
    <property type="entry name" value="NAD(P)-binding Rossmann-fold domains"/>
    <property type="match status" value="1"/>
</dbReference>
<evidence type="ECO:0000259" key="10">
    <source>
        <dbReference type="Pfam" id="PF02558"/>
    </source>
</evidence>
<dbReference type="InterPro" id="IPR036291">
    <property type="entry name" value="NAD(P)-bd_dom_sf"/>
</dbReference>
<evidence type="ECO:0000313" key="12">
    <source>
        <dbReference type="EMBL" id="GGL13741.1"/>
    </source>
</evidence>
<proteinExistence type="inferred from homology"/>
<keyword evidence="6 9" id="KW-0560">Oxidoreductase</keyword>
<dbReference type="InterPro" id="IPR050838">
    <property type="entry name" value="Ketopantoate_reductase"/>
</dbReference>
<gene>
    <name evidence="12" type="ORF">GCM10010844_35760</name>
</gene>
<dbReference type="Proteomes" id="UP000604341">
    <property type="component" value="Unassembled WGS sequence"/>
</dbReference>
<evidence type="ECO:0000256" key="7">
    <source>
        <dbReference type="ARBA" id="ARBA00032024"/>
    </source>
</evidence>
<feature type="domain" description="Ketopantoate reductase C-terminal" evidence="11">
    <location>
        <begin position="183"/>
        <end position="325"/>
    </location>
</feature>
<comment type="pathway">
    <text evidence="1 9">Cofactor biosynthesis; (R)-pantothenate biosynthesis; (R)-pantoate from 3-methyl-2-oxobutanoate: step 2/2.</text>
</comment>
<dbReference type="SUPFAM" id="SSF48179">
    <property type="entry name" value="6-phosphogluconate dehydrogenase C-terminal domain-like"/>
    <property type="match status" value="1"/>
</dbReference>
<evidence type="ECO:0000313" key="13">
    <source>
        <dbReference type="Proteomes" id="UP000604341"/>
    </source>
</evidence>
<evidence type="ECO:0000256" key="2">
    <source>
        <dbReference type="ARBA" id="ARBA00007870"/>
    </source>
</evidence>
<evidence type="ECO:0000256" key="4">
    <source>
        <dbReference type="ARBA" id="ARBA00019465"/>
    </source>
</evidence>
<dbReference type="InterPro" id="IPR008927">
    <property type="entry name" value="6-PGluconate_DH-like_C_sf"/>
</dbReference>
<protein>
    <recommendedName>
        <fullName evidence="4 9">2-dehydropantoate 2-reductase</fullName>
        <ecNumber evidence="3 9">1.1.1.169</ecNumber>
    </recommendedName>
    <alternativeName>
        <fullName evidence="7 9">Ketopantoate reductase</fullName>
    </alternativeName>
</protein>
<comment type="similarity">
    <text evidence="2 9">Belongs to the ketopantoate reductase family.</text>
</comment>
<dbReference type="NCBIfam" id="TIGR00745">
    <property type="entry name" value="apbA_panE"/>
    <property type="match status" value="1"/>
</dbReference>
<comment type="function">
    <text evidence="9">Catalyzes the NADPH-dependent reduction of ketopantoate into pantoic acid.</text>
</comment>
<evidence type="ECO:0000256" key="9">
    <source>
        <dbReference type="RuleBase" id="RU362068"/>
    </source>
</evidence>
<keyword evidence="9" id="KW-0566">Pantothenate biosynthesis</keyword>
<name>A0ABQ2FPD6_9DEIO</name>
<evidence type="ECO:0000256" key="1">
    <source>
        <dbReference type="ARBA" id="ARBA00004994"/>
    </source>
</evidence>
<dbReference type="EMBL" id="BMPE01000017">
    <property type="protein sequence ID" value="GGL13741.1"/>
    <property type="molecule type" value="Genomic_DNA"/>
</dbReference>
<sequence>MEPVTGAQRVLVWGAGAIGGTIGAYLRRAGHDVTFVDRAPDHVQAITDRGLTVTGPFGDFTVDAPAFTPDTLSGTWDTVLLCTKAQDTAAAGAQLAPHLSPGGAVVSVQNGLNPLILNGVLGEERVLGSFVNFGADYLEPGVVHYGGRGAVVIGEQSGALTDRVQALHALLRTFDEDAILSRNVMGYLWGKLAYGALLFATAVTNDSIADALARPEDRALYTELGREVLRVTAAHGVTPEAFNGFDPQAFRPGASDAEAHASLDDLVAFNRRSAKTHSGIWRDLAVRKRRTEVDAQLGWVVQFGAEHGVPTPICTRLVALIHEIEDGRRPLSRENLDDLRAQLPGVTA</sequence>
<organism evidence="12 13">
    <name type="scientific">Deinococcus radiotolerans</name>
    <dbReference type="NCBI Taxonomy" id="1309407"/>
    <lineage>
        <taxon>Bacteria</taxon>
        <taxon>Thermotogati</taxon>
        <taxon>Deinococcota</taxon>
        <taxon>Deinococci</taxon>
        <taxon>Deinococcales</taxon>
        <taxon>Deinococcaceae</taxon>
        <taxon>Deinococcus</taxon>
    </lineage>
</organism>
<comment type="caution">
    <text evidence="12">The sequence shown here is derived from an EMBL/GenBank/DDBJ whole genome shotgun (WGS) entry which is preliminary data.</text>
</comment>
<keyword evidence="13" id="KW-1185">Reference proteome</keyword>
<dbReference type="InterPro" id="IPR013328">
    <property type="entry name" value="6PGD_dom2"/>
</dbReference>
<dbReference type="EC" id="1.1.1.169" evidence="3 9"/>
<accession>A0ABQ2FPD6</accession>
<dbReference type="Gene3D" id="3.40.50.720">
    <property type="entry name" value="NAD(P)-binding Rossmann-like Domain"/>
    <property type="match status" value="1"/>
</dbReference>
<feature type="domain" description="Ketopantoate reductase N-terminal" evidence="10">
    <location>
        <begin position="10"/>
        <end position="156"/>
    </location>
</feature>